<keyword evidence="1" id="KW-0812">Transmembrane</keyword>
<keyword evidence="1" id="KW-0472">Membrane</keyword>
<dbReference type="EMBL" id="VIEB01000836">
    <property type="protein sequence ID" value="TQD79862.1"/>
    <property type="molecule type" value="Genomic_DNA"/>
</dbReference>
<evidence type="ECO:0000313" key="3">
    <source>
        <dbReference type="Proteomes" id="UP000315295"/>
    </source>
</evidence>
<accession>A0A540L0S5</accession>
<gene>
    <name evidence="2" type="ORF">C1H46_034576</name>
</gene>
<protein>
    <submittedName>
        <fullName evidence="2">Uncharacterized protein</fullName>
    </submittedName>
</protein>
<organism evidence="2 3">
    <name type="scientific">Malus baccata</name>
    <name type="common">Siberian crab apple</name>
    <name type="synonym">Pyrus baccata</name>
    <dbReference type="NCBI Taxonomy" id="106549"/>
    <lineage>
        <taxon>Eukaryota</taxon>
        <taxon>Viridiplantae</taxon>
        <taxon>Streptophyta</taxon>
        <taxon>Embryophyta</taxon>
        <taxon>Tracheophyta</taxon>
        <taxon>Spermatophyta</taxon>
        <taxon>Magnoliopsida</taxon>
        <taxon>eudicotyledons</taxon>
        <taxon>Gunneridae</taxon>
        <taxon>Pentapetalae</taxon>
        <taxon>rosids</taxon>
        <taxon>fabids</taxon>
        <taxon>Rosales</taxon>
        <taxon>Rosaceae</taxon>
        <taxon>Amygdaloideae</taxon>
        <taxon>Maleae</taxon>
        <taxon>Malus</taxon>
    </lineage>
</organism>
<dbReference type="Proteomes" id="UP000315295">
    <property type="component" value="Unassembled WGS sequence"/>
</dbReference>
<feature type="transmembrane region" description="Helical" evidence="1">
    <location>
        <begin position="51"/>
        <end position="73"/>
    </location>
</feature>
<name>A0A540L0S5_MALBA</name>
<keyword evidence="1" id="KW-1133">Transmembrane helix</keyword>
<proteinExistence type="predicted"/>
<sequence>MTAVKYALEQKQRERVYASSPQPVEGSDLLARSYYLKLPSKDPVFVQTNLLSVHLSMSLVLAYLAIVIFKACVTKTLKRD</sequence>
<keyword evidence="3" id="KW-1185">Reference proteome</keyword>
<reference evidence="2 3" key="1">
    <citation type="journal article" date="2019" name="G3 (Bethesda)">
        <title>Sequencing of a Wild Apple (Malus baccata) Genome Unravels the Differences Between Cultivated and Wild Apple Species Regarding Disease Resistance and Cold Tolerance.</title>
        <authorList>
            <person name="Chen X."/>
        </authorList>
    </citation>
    <scope>NUCLEOTIDE SEQUENCE [LARGE SCALE GENOMIC DNA]</scope>
    <source>
        <strain evidence="3">cv. Shandingzi</strain>
        <tissue evidence="2">Leaves</tissue>
    </source>
</reference>
<comment type="caution">
    <text evidence="2">The sequence shown here is derived from an EMBL/GenBank/DDBJ whole genome shotgun (WGS) entry which is preliminary data.</text>
</comment>
<evidence type="ECO:0000256" key="1">
    <source>
        <dbReference type="SAM" id="Phobius"/>
    </source>
</evidence>
<dbReference type="AlphaFoldDB" id="A0A540L0S5"/>
<evidence type="ECO:0000313" key="2">
    <source>
        <dbReference type="EMBL" id="TQD79862.1"/>
    </source>
</evidence>